<dbReference type="PANTHER" id="PTHR43742">
    <property type="entry name" value="TRIMETHYLAMINE-N-OXIDE REDUCTASE"/>
    <property type="match status" value="1"/>
</dbReference>
<proteinExistence type="inferred from homology"/>
<dbReference type="SUPFAM" id="SSF53706">
    <property type="entry name" value="Formate dehydrogenase/DMSO reductase, domains 1-3"/>
    <property type="match status" value="1"/>
</dbReference>
<dbReference type="PANTHER" id="PTHR43742:SF2">
    <property type="entry name" value="ASSIMILATORY NITRATE REDUCTASE CATALYTIC SUBUNIT"/>
    <property type="match status" value="1"/>
</dbReference>
<evidence type="ECO:0000256" key="1">
    <source>
        <dbReference type="ARBA" id="ARBA00010312"/>
    </source>
</evidence>
<dbReference type="EMBL" id="JBHSNS010000016">
    <property type="protein sequence ID" value="MFC5731479.1"/>
    <property type="molecule type" value="Genomic_DNA"/>
</dbReference>
<dbReference type="Pfam" id="PF00384">
    <property type="entry name" value="Molybdopterin"/>
    <property type="match status" value="1"/>
</dbReference>
<dbReference type="SMART" id="SM00926">
    <property type="entry name" value="Molybdop_Fe4S4"/>
    <property type="match status" value="1"/>
</dbReference>
<gene>
    <name evidence="6" type="ORF">ACFPQB_21385</name>
</gene>
<feature type="domain" description="4Fe-4S Mo/W bis-MGD-type" evidence="5">
    <location>
        <begin position="1"/>
        <end position="57"/>
    </location>
</feature>
<comment type="similarity">
    <text evidence="1">Belongs to the prokaryotic molybdopterin-containing oxidoreductase family.</text>
</comment>
<keyword evidence="7" id="KW-1185">Reference proteome</keyword>
<comment type="caution">
    <text evidence="6">The sequence shown here is derived from an EMBL/GenBank/DDBJ whole genome shotgun (WGS) entry which is preliminary data.</text>
</comment>
<evidence type="ECO:0000259" key="5">
    <source>
        <dbReference type="PROSITE" id="PS51669"/>
    </source>
</evidence>
<protein>
    <submittedName>
        <fullName evidence="6">Molybdopterin-dependent oxidoreductase</fullName>
    </submittedName>
</protein>
<dbReference type="Gene3D" id="2.40.40.20">
    <property type="match status" value="1"/>
</dbReference>
<evidence type="ECO:0000313" key="7">
    <source>
        <dbReference type="Proteomes" id="UP001596072"/>
    </source>
</evidence>
<dbReference type="Gene3D" id="3.40.50.740">
    <property type="match status" value="1"/>
</dbReference>
<dbReference type="Gene3D" id="2.20.25.90">
    <property type="entry name" value="ADC-like domains"/>
    <property type="match status" value="1"/>
</dbReference>
<dbReference type="Proteomes" id="UP001596072">
    <property type="component" value="Unassembled WGS sequence"/>
</dbReference>
<dbReference type="InterPro" id="IPR050612">
    <property type="entry name" value="Prok_Mopterin_Oxidored"/>
</dbReference>
<dbReference type="Pfam" id="PF01568">
    <property type="entry name" value="Molydop_binding"/>
    <property type="match status" value="1"/>
</dbReference>
<accession>A0ABW0ZPH2</accession>
<keyword evidence="3" id="KW-0408">Iron</keyword>
<dbReference type="SUPFAM" id="SSF50692">
    <property type="entry name" value="ADC-like"/>
    <property type="match status" value="1"/>
</dbReference>
<organism evidence="6 7">
    <name type="scientific">Nocardioides vastitatis</name>
    <dbReference type="NCBI Taxonomy" id="2568655"/>
    <lineage>
        <taxon>Bacteria</taxon>
        <taxon>Bacillati</taxon>
        <taxon>Actinomycetota</taxon>
        <taxon>Actinomycetes</taxon>
        <taxon>Propionibacteriales</taxon>
        <taxon>Nocardioidaceae</taxon>
        <taxon>Nocardioides</taxon>
    </lineage>
</organism>
<keyword evidence="2" id="KW-0479">Metal-binding</keyword>
<name>A0ABW0ZPH2_9ACTN</name>
<dbReference type="InterPro" id="IPR009010">
    <property type="entry name" value="Asp_de-COase-like_dom_sf"/>
</dbReference>
<evidence type="ECO:0000256" key="2">
    <source>
        <dbReference type="ARBA" id="ARBA00022723"/>
    </source>
</evidence>
<keyword evidence="4" id="KW-0411">Iron-sulfur</keyword>
<dbReference type="RefSeq" id="WP_136430834.1">
    <property type="nucleotide sequence ID" value="NZ_JBHSNS010000016.1"/>
</dbReference>
<dbReference type="PROSITE" id="PS51669">
    <property type="entry name" value="4FE4S_MOW_BIS_MGD"/>
    <property type="match status" value="1"/>
</dbReference>
<dbReference type="Gene3D" id="3.40.228.10">
    <property type="entry name" value="Dimethylsulfoxide Reductase, domain 2"/>
    <property type="match status" value="1"/>
</dbReference>
<reference evidence="7" key="1">
    <citation type="journal article" date="2019" name="Int. J. Syst. Evol. Microbiol.">
        <title>The Global Catalogue of Microorganisms (GCM) 10K type strain sequencing project: providing services to taxonomists for standard genome sequencing and annotation.</title>
        <authorList>
            <consortium name="The Broad Institute Genomics Platform"/>
            <consortium name="The Broad Institute Genome Sequencing Center for Infectious Disease"/>
            <person name="Wu L."/>
            <person name="Ma J."/>
        </authorList>
    </citation>
    <scope>NUCLEOTIDE SEQUENCE [LARGE SCALE GENOMIC DNA]</scope>
    <source>
        <strain evidence="7">YIM 94188</strain>
    </source>
</reference>
<dbReference type="InterPro" id="IPR006963">
    <property type="entry name" value="Mopterin_OxRdtase_4Fe-4S_dom"/>
</dbReference>
<dbReference type="InterPro" id="IPR006656">
    <property type="entry name" value="Mopterin_OxRdtase"/>
</dbReference>
<evidence type="ECO:0000256" key="4">
    <source>
        <dbReference type="ARBA" id="ARBA00023014"/>
    </source>
</evidence>
<evidence type="ECO:0000256" key="3">
    <source>
        <dbReference type="ARBA" id="ARBA00023004"/>
    </source>
</evidence>
<sequence length="743" mass="79247">MTEHLTTCPLCEVACGLRIEVEVGDVVKVRGDADHPVTRGFICPKGTALQGLHHDPDRLHNPLVRRDGQLVETTWEDALGVLKERLGPIIAEGGPDAVAWHLGTPLTHDFGTWIYGNMSLRLLGAKQVYTSATVDHMPMMTAAGLMFGARNTGSFSHAAADIDNTQLLVLIGCNALVSNATGITAPRGRLKAIQERGGRIIVVDPACNETAEMADLHLAVRPGGDAALFAAVTNVIFEEDLTRLDRLGEHLAGTQELRAAVSVFTPEAVSKRCGIEPEAIRELAREIATAPSAAIYGRVGAMTQEFGTLTVWFMYAIAAITGNLDRPGGMLWPLPAAAGHNTRGTPGRGEPFPSGRWHTQGGLPEVLGELPLGALADEILTDKSPVRALITMASNGARSAPDSARYEQALGKVELIVSVDHYLNETTRYADVILPPPSPLERDHYDVFYNQLTSGNHTRWNDAVLPQEPGSYSEHGILLELTAVLAGFGDTDRGVIDDILLSALVHDLVEEPGSVLAHLDPQDVLRELGDERGPERGLDLWLRAGAYGDHFGARPGGLTLAELKRHPHGIDLGPLQPRLPDVLRTPSGRVEVAPEPLVADLARVRDGLDDDPGDLVIVGRRQTRSLNSWLHNIPALMRGKDRCTLRIHPGDAASRGLADGATCTVTSDAGSVEAVVEITDTIRPGVVSLPHGWGHDGPGLQLSVAEQHPGANLNALTGPAGFDVPSGTAVFSGVQVQVQAVAR</sequence>
<dbReference type="InterPro" id="IPR006657">
    <property type="entry name" value="MoPterin_dinucl-bd_dom"/>
</dbReference>
<dbReference type="Pfam" id="PF04879">
    <property type="entry name" value="Molybdop_Fe4S4"/>
    <property type="match status" value="1"/>
</dbReference>
<evidence type="ECO:0000313" key="6">
    <source>
        <dbReference type="EMBL" id="MFC5731479.1"/>
    </source>
</evidence>